<dbReference type="Gene3D" id="3.30.70.2970">
    <property type="entry name" value="Protein of unknown function (DUF541), domain 2"/>
    <property type="match status" value="1"/>
</dbReference>
<dbReference type="PANTHER" id="PTHR34387">
    <property type="entry name" value="SLR1258 PROTEIN"/>
    <property type="match status" value="1"/>
</dbReference>
<keyword evidence="1" id="KW-0732">Signal</keyword>
<evidence type="ECO:0000313" key="2">
    <source>
        <dbReference type="EMBL" id="SHH69662.1"/>
    </source>
</evidence>
<dbReference type="Gene3D" id="3.30.110.170">
    <property type="entry name" value="Protein of unknown function (DUF541), domain 1"/>
    <property type="match status" value="1"/>
</dbReference>
<dbReference type="EMBL" id="FQWM01000007">
    <property type="protein sequence ID" value="SHH69662.1"/>
    <property type="molecule type" value="Genomic_DNA"/>
</dbReference>
<dbReference type="PANTHER" id="PTHR34387:SF1">
    <property type="entry name" value="PERIPLASMIC IMMUNOGENIC PROTEIN"/>
    <property type="match status" value="1"/>
</dbReference>
<dbReference type="GO" id="GO:0006974">
    <property type="term" value="P:DNA damage response"/>
    <property type="evidence" value="ECO:0007669"/>
    <property type="project" value="TreeGrafter"/>
</dbReference>
<feature type="chain" id="PRO_5011957429" description="26 kDa periplasmic immunogenic protein" evidence="1">
    <location>
        <begin position="22"/>
        <end position="231"/>
    </location>
</feature>
<dbReference type="Pfam" id="PF04402">
    <property type="entry name" value="SIMPL"/>
    <property type="match status" value="1"/>
</dbReference>
<proteinExistence type="predicted"/>
<protein>
    <recommendedName>
        <fullName evidence="4">26 kDa periplasmic immunogenic protein</fullName>
    </recommendedName>
</protein>
<keyword evidence="3" id="KW-1185">Reference proteome</keyword>
<dbReference type="STRING" id="870908.SAMN04488044_3064"/>
<evidence type="ECO:0000313" key="3">
    <source>
        <dbReference type="Proteomes" id="UP000184211"/>
    </source>
</evidence>
<reference evidence="3" key="1">
    <citation type="submission" date="2016-11" db="EMBL/GenBank/DDBJ databases">
        <authorList>
            <person name="Varghese N."/>
            <person name="Submissions S."/>
        </authorList>
    </citation>
    <scope>NUCLEOTIDE SEQUENCE [LARGE SCALE GENOMIC DNA]</scope>
    <source>
        <strain evidence="3">DSM 28223</strain>
    </source>
</reference>
<feature type="signal peptide" evidence="1">
    <location>
        <begin position="1"/>
        <end position="21"/>
    </location>
</feature>
<accession>A0A1M5V308</accession>
<evidence type="ECO:0000256" key="1">
    <source>
        <dbReference type="SAM" id="SignalP"/>
    </source>
</evidence>
<sequence length="231" mass="24829">MLKLKTFAVMAALALPAVAHCGEIVVQGRGVVEQAPDMATLMLGARYQAYTAREAMDQVNQRTQAAIDIMLRLGVEPRDMQTGNLYLNPVWERGDNRIDVARIKGYEAGNQLSVKIRDLSLLGQALDEMVSDGVNAFNGLSFGLQDPTEATNEARRRAVEDAVAKAELYADAAGVELGAIRSISEGGISMPQPRFIARAEMAMDSGVPISEGELSTQATVSIVFEIADDDA</sequence>
<dbReference type="AlphaFoldDB" id="A0A1M5V308"/>
<organism evidence="2 3">
    <name type="scientific">Cognatishimia maritima</name>
    <dbReference type="NCBI Taxonomy" id="870908"/>
    <lineage>
        <taxon>Bacteria</taxon>
        <taxon>Pseudomonadati</taxon>
        <taxon>Pseudomonadota</taxon>
        <taxon>Alphaproteobacteria</taxon>
        <taxon>Rhodobacterales</taxon>
        <taxon>Paracoccaceae</taxon>
        <taxon>Cognatishimia</taxon>
    </lineage>
</organism>
<gene>
    <name evidence="2" type="ORF">SAMN04488044_3064</name>
</gene>
<dbReference type="Proteomes" id="UP000184211">
    <property type="component" value="Unassembled WGS sequence"/>
</dbReference>
<dbReference type="InterPro" id="IPR007497">
    <property type="entry name" value="SIMPL/DUF541"/>
</dbReference>
<dbReference type="InterPro" id="IPR052022">
    <property type="entry name" value="26kDa_periplasmic_antigen"/>
</dbReference>
<dbReference type="RefSeq" id="WP_072793912.1">
    <property type="nucleotide sequence ID" value="NZ_FQWM01000007.1"/>
</dbReference>
<name>A0A1M5V308_9RHOB</name>
<evidence type="ECO:0008006" key="4">
    <source>
        <dbReference type="Google" id="ProtNLM"/>
    </source>
</evidence>